<organism evidence="1">
    <name type="scientific">uncultured Caudovirales phage</name>
    <dbReference type="NCBI Taxonomy" id="2100421"/>
    <lineage>
        <taxon>Viruses</taxon>
        <taxon>Duplodnaviria</taxon>
        <taxon>Heunggongvirae</taxon>
        <taxon>Uroviricota</taxon>
        <taxon>Caudoviricetes</taxon>
        <taxon>Peduoviridae</taxon>
        <taxon>Maltschvirus</taxon>
        <taxon>Maltschvirus maltsch</taxon>
    </lineage>
</organism>
<accession>A0A6J5MW05</accession>
<sequence length="43" mass="4829">MDKNMETLLDEVAKAEAVIGDEYSAGYYDGLYMALSIMRGKHE</sequence>
<name>A0A6J5MW05_9CAUD</name>
<proteinExistence type="predicted"/>
<evidence type="ECO:0000313" key="1">
    <source>
        <dbReference type="EMBL" id="CAB4149276.1"/>
    </source>
</evidence>
<gene>
    <name evidence="1" type="ORF">UFOVP536_68</name>
</gene>
<reference evidence="1" key="1">
    <citation type="submission" date="2020-04" db="EMBL/GenBank/DDBJ databases">
        <authorList>
            <person name="Chiriac C."/>
            <person name="Salcher M."/>
            <person name="Ghai R."/>
            <person name="Kavagutti S V."/>
        </authorList>
    </citation>
    <scope>NUCLEOTIDE SEQUENCE</scope>
</reference>
<dbReference type="EMBL" id="LR796499">
    <property type="protein sequence ID" value="CAB4149276.1"/>
    <property type="molecule type" value="Genomic_DNA"/>
</dbReference>
<protein>
    <submittedName>
        <fullName evidence="1">Uncharacterized protein</fullName>
    </submittedName>
</protein>